<keyword evidence="7" id="KW-0539">Nucleus</keyword>
<feature type="compositionally biased region" description="Basic and acidic residues" evidence="8">
    <location>
        <begin position="227"/>
        <end position="237"/>
    </location>
</feature>
<evidence type="ECO:0000256" key="3">
    <source>
        <dbReference type="ARBA" id="ARBA00022454"/>
    </source>
</evidence>
<evidence type="ECO:0000256" key="1">
    <source>
        <dbReference type="ARBA" id="ARBA00004123"/>
    </source>
</evidence>
<feature type="compositionally biased region" description="Low complexity" evidence="8">
    <location>
        <begin position="743"/>
        <end position="785"/>
    </location>
</feature>
<dbReference type="InterPro" id="IPR003616">
    <property type="entry name" value="Post-SET_dom"/>
</dbReference>
<keyword evidence="4" id="KW-0489">Methyltransferase</keyword>
<comment type="subcellular location">
    <subcellularLocation>
        <location evidence="2">Chromosome</location>
    </subcellularLocation>
    <subcellularLocation>
        <location evidence="1">Nucleus</location>
    </subcellularLocation>
</comment>
<dbReference type="GO" id="GO:0042054">
    <property type="term" value="F:histone methyltransferase activity"/>
    <property type="evidence" value="ECO:0007669"/>
    <property type="project" value="InterPro"/>
</dbReference>
<feature type="compositionally biased region" description="Basic and acidic residues" evidence="8">
    <location>
        <begin position="76"/>
        <end position="98"/>
    </location>
</feature>
<evidence type="ECO:0000259" key="9">
    <source>
        <dbReference type="PROSITE" id="PS50280"/>
    </source>
</evidence>
<evidence type="ECO:0000313" key="13">
    <source>
        <dbReference type="Proteomes" id="UP000749293"/>
    </source>
</evidence>
<dbReference type="SUPFAM" id="SSF82199">
    <property type="entry name" value="SET domain"/>
    <property type="match status" value="1"/>
</dbReference>
<name>A0A9P4YNK4_9HYPO</name>
<dbReference type="AlphaFoldDB" id="A0A9P4YNK4"/>
<dbReference type="GO" id="GO:0005694">
    <property type="term" value="C:chromosome"/>
    <property type="evidence" value="ECO:0007669"/>
    <property type="project" value="UniProtKB-SubCell"/>
</dbReference>
<dbReference type="InterPro" id="IPR006560">
    <property type="entry name" value="AWS_dom"/>
</dbReference>
<dbReference type="OrthoDB" id="422362at2759"/>
<feature type="region of interest" description="Disordered" evidence="8">
    <location>
        <begin position="268"/>
        <end position="307"/>
    </location>
</feature>
<dbReference type="Proteomes" id="UP000749293">
    <property type="component" value="Unassembled WGS sequence"/>
</dbReference>
<evidence type="ECO:0000256" key="5">
    <source>
        <dbReference type="ARBA" id="ARBA00022679"/>
    </source>
</evidence>
<dbReference type="PROSITE" id="PS50868">
    <property type="entry name" value="POST_SET"/>
    <property type="match status" value="1"/>
</dbReference>
<comment type="caution">
    <text evidence="12">The sequence shown here is derived from an EMBL/GenBank/DDBJ whole genome shotgun (WGS) entry which is preliminary data.</text>
</comment>
<evidence type="ECO:0000256" key="8">
    <source>
        <dbReference type="SAM" id="MobiDB-lite"/>
    </source>
</evidence>
<evidence type="ECO:0000256" key="2">
    <source>
        <dbReference type="ARBA" id="ARBA00004286"/>
    </source>
</evidence>
<dbReference type="Gene3D" id="2.170.270.10">
    <property type="entry name" value="SET domain"/>
    <property type="match status" value="1"/>
</dbReference>
<feature type="domain" description="AWS" evidence="11">
    <location>
        <begin position="416"/>
        <end position="463"/>
    </location>
</feature>
<keyword evidence="3" id="KW-0158">Chromosome</keyword>
<dbReference type="SMART" id="SM00317">
    <property type="entry name" value="SET"/>
    <property type="match status" value="1"/>
</dbReference>
<feature type="compositionally biased region" description="Polar residues" evidence="8">
    <location>
        <begin position="145"/>
        <end position="161"/>
    </location>
</feature>
<evidence type="ECO:0000313" key="12">
    <source>
        <dbReference type="EMBL" id="KAF4119865.1"/>
    </source>
</evidence>
<organism evidence="12 13">
    <name type="scientific">Geosmithia morbida</name>
    <dbReference type="NCBI Taxonomy" id="1094350"/>
    <lineage>
        <taxon>Eukaryota</taxon>
        <taxon>Fungi</taxon>
        <taxon>Dikarya</taxon>
        <taxon>Ascomycota</taxon>
        <taxon>Pezizomycotina</taxon>
        <taxon>Sordariomycetes</taxon>
        <taxon>Hypocreomycetidae</taxon>
        <taxon>Hypocreales</taxon>
        <taxon>Bionectriaceae</taxon>
        <taxon>Geosmithia</taxon>
    </lineage>
</organism>
<sequence>MSLSPDSSFSTPTLDVISNVASSNSTPPTTIADSASMHSDMSKNYVITVAVDAASESADLPMTDAAADAAVDLDARADAQADAKRDNDHADPAEHDDSSTTPGRARRTRVSRPEYNLSKLAGTADHGKRRANGDVVSNRRRRTIAGTTMTDEQAANGTPQRKSSRPARDNASIDALNLQSPPKTAKPSNTRRQVKESPLPVRVTRRTAPALSPPSKQSARSKRRSSTKIDESQLPRELRRLQDTKEFSHVDEKPIIITVWSNGKYINPNEVNEEKEQPARKKTKVDTPGTPDEPNKEAPESVNTKQRRVKKYLNKGLYAGQDGPVDFVKGLTPAEKQSLSELPELKPSGRINKIMPLPIYTGMRTLISGRDFKLPFNVCNPLPPGQPKPDEWKKMTKNRFIGGSREVWRKSPHFHDYQSKCVCKPEDGCSESCQNRIMLYECDETNCNVGRQYCTNRAFADLTARRAKGGKYRVGVEVIKTSDRGYGVRSNRCFEPHQIIMEYAGEIITEEECERRMNEVYKDNECYYLMSFDQNMIIDATTGSIARFVNHSCNPNCRMIKWIVSGQPRMALFAGDNPITTGEELTYDYNFDPFSAKNVQSCLCGEPNCRGILGPKTREQKIKASLQKAVKETISTGKRKLKDLTGSGEDKDNKAKKPRITSTKEALATVGIKMAKGTAIAVRKGMSSTVSNAKKALGSGQASKSVMSKTTANRVSKAYGKGGAAKTKLQKGPASKTAKKAAGKAASKTGANAGDKSPAKAAAKPTAKATPKAAPKTTAKASIKASVKTTANKVLKTAVNTKTARNKMAVTKVRPLKKAAAAPRMTAAEKMKEELDRQYEITVADSD</sequence>
<feature type="compositionally biased region" description="Polar residues" evidence="8">
    <location>
        <begin position="177"/>
        <end position="191"/>
    </location>
</feature>
<dbReference type="InterPro" id="IPR046341">
    <property type="entry name" value="SET_dom_sf"/>
</dbReference>
<evidence type="ECO:0000259" key="10">
    <source>
        <dbReference type="PROSITE" id="PS50868"/>
    </source>
</evidence>
<dbReference type="GO" id="GO:0005634">
    <property type="term" value="C:nucleus"/>
    <property type="evidence" value="ECO:0007669"/>
    <property type="project" value="UniProtKB-SubCell"/>
</dbReference>
<keyword evidence="6" id="KW-0949">S-adenosyl-L-methionine</keyword>
<dbReference type="InterPro" id="IPR050777">
    <property type="entry name" value="SET2_Histone-Lys_MeTrsfase"/>
</dbReference>
<keyword evidence="13" id="KW-1185">Reference proteome</keyword>
<feature type="region of interest" description="Disordered" evidence="8">
    <location>
        <begin position="696"/>
        <end position="785"/>
    </location>
</feature>
<dbReference type="PROSITE" id="PS51215">
    <property type="entry name" value="AWS"/>
    <property type="match status" value="1"/>
</dbReference>
<evidence type="ECO:0000259" key="11">
    <source>
        <dbReference type="PROSITE" id="PS51215"/>
    </source>
</evidence>
<dbReference type="GeneID" id="55969781"/>
<dbReference type="FunFam" id="2.170.270.10:FF:000037">
    <property type="entry name" value="Histone-lysine N-methyltransferase"/>
    <property type="match status" value="1"/>
</dbReference>
<dbReference type="Pfam" id="PF00856">
    <property type="entry name" value="SET"/>
    <property type="match status" value="1"/>
</dbReference>
<protein>
    <submittedName>
        <fullName evidence="12">[histone H3]-lysine4 N-trimethyltransferase ASH1L</fullName>
    </submittedName>
</protein>
<dbReference type="PANTHER" id="PTHR22884">
    <property type="entry name" value="SET DOMAIN PROTEINS"/>
    <property type="match status" value="1"/>
</dbReference>
<accession>A0A9P4YNK4</accession>
<feature type="compositionally biased region" description="Polar residues" evidence="8">
    <location>
        <begin position="19"/>
        <end position="38"/>
    </location>
</feature>
<evidence type="ECO:0000256" key="7">
    <source>
        <dbReference type="ARBA" id="ARBA00023242"/>
    </source>
</evidence>
<feature type="region of interest" description="Disordered" evidence="8">
    <location>
        <begin position="18"/>
        <end position="38"/>
    </location>
</feature>
<feature type="region of interest" description="Disordered" evidence="8">
    <location>
        <begin position="637"/>
        <end position="662"/>
    </location>
</feature>
<gene>
    <name evidence="12" type="ORF">GMORB2_3553</name>
</gene>
<dbReference type="PROSITE" id="PS50280">
    <property type="entry name" value="SET"/>
    <property type="match status" value="1"/>
</dbReference>
<dbReference type="EMBL" id="JAANYQ010000020">
    <property type="protein sequence ID" value="KAF4119865.1"/>
    <property type="molecule type" value="Genomic_DNA"/>
</dbReference>
<dbReference type="RefSeq" id="XP_035318517.1">
    <property type="nucleotide sequence ID" value="XM_035465529.1"/>
</dbReference>
<dbReference type="Pfam" id="PF17907">
    <property type="entry name" value="AWS"/>
    <property type="match status" value="1"/>
</dbReference>
<reference evidence="12" key="1">
    <citation type="submission" date="2020-03" db="EMBL/GenBank/DDBJ databases">
        <title>Site-based positive gene gene selection in Geosmithia morbida across the United States reveals a broad range of putative effectors and factors for local host and environmental adapation.</title>
        <authorList>
            <person name="Onufrak A."/>
            <person name="Murdoch R.W."/>
            <person name="Gazis R."/>
            <person name="Huff M."/>
            <person name="Staton M."/>
            <person name="Klingeman W."/>
            <person name="Hadziabdic D."/>
        </authorList>
    </citation>
    <scope>NUCLEOTIDE SEQUENCE</scope>
    <source>
        <strain evidence="12">1262</strain>
    </source>
</reference>
<keyword evidence="5" id="KW-0808">Transferase</keyword>
<dbReference type="InterPro" id="IPR001214">
    <property type="entry name" value="SET_dom"/>
</dbReference>
<feature type="domain" description="Post-SET" evidence="10">
    <location>
        <begin position="598"/>
        <end position="614"/>
    </location>
</feature>
<evidence type="ECO:0000256" key="4">
    <source>
        <dbReference type="ARBA" id="ARBA00022603"/>
    </source>
</evidence>
<feature type="compositionally biased region" description="Polar residues" evidence="8">
    <location>
        <begin position="700"/>
        <end position="714"/>
    </location>
</feature>
<feature type="region of interest" description="Disordered" evidence="8">
    <location>
        <begin position="76"/>
        <end position="237"/>
    </location>
</feature>
<feature type="domain" description="SET" evidence="9">
    <location>
        <begin position="474"/>
        <end position="590"/>
    </location>
</feature>
<proteinExistence type="predicted"/>
<dbReference type="GO" id="GO:0032259">
    <property type="term" value="P:methylation"/>
    <property type="evidence" value="ECO:0007669"/>
    <property type="project" value="UniProtKB-KW"/>
</dbReference>
<evidence type="ECO:0000256" key="6">
    <source>
        <dbReference type="ARBA" id="ARBA00022691"/>
    </source>
</evidence>